<keyword evidence="5" id="KW-1185">Reference proteome</keyword>
<dbReference type="InterPro" id="IPR029071">
    <property type="entry name" value="Ubiquitin-like_domsf"/>
</dbReference>
<organism evidence="6">
    <name type="scientific">Gongylonema pulchrum</name>
    <dbReference type="NCBI Taxonomy" id="637853"/>
    <lineage>
        <taxon>Eukaryota</taxon>
        <taxon>Metazoa</taxon>
        <taxon>Ecdysozoa</taxon>
        <taxon>Nematoda</taxon>
        <taxon>Chromadorea</taxon>
        <taxon>Rhabditida</taxon>
        <taxon>Spirurina</taxon>
        <taxon>Spiruromorpha</taxon>
        <taxon>Spiruroidea</taxon>
        <taxon>Gongylonematidae</taxon>
        <taxon>Gongylonema</taxon>
    </lineage>
</organism>
<evidence type="ECO:0000259" key="3">
    <source>
        <dbReference type="PROSITE" id="PS50841"/>
    </source>
</evidence>
<dbReference type="Proteomes" id="UP000271098">
    <property type="component" value="Unassembled WGS sequence"/>
</dbReference>
<evidence type="ECO:0000256" key="1">
    <source>
        <dbReference type="ARBA" id="ARBA00022687"/>
    </source>
</evidence>
<feature type="domain" description="DIX" evidence="3">
    <location>
        <begin position="73"/>
        <end position="165"/>
    </location>
</feature>
<dbReference type="GO" id="GO:0016055">
    <property type="term" value="P:Wnt signaling pathway"/>
    <property type="evidence" value="ECO:0007669"/>
    <property type="project" value="UniProtKB-KW"/>
</dbReference>
<protein>
    <submittedName>
        <fullName evidence="6">DIX domain-containing protein</fullName>
    </submittedName>
</protein>
<evidence type="ECO:0000313" key="4">
    <source>
        <dbReference type="EMBL" id="VDN41218.1"/>
    </source>
</evidence>
<evidence type="ECO:0000313" key="5">
    <source>
        <dbReference type="Proteomes" id="UP000271098"/>
    </source>
</evidence>
<dbReference type="WBParaSite" id="GPUH_0002329101-mRNA-1">
    <property type="protein sequence ID" value="GPUH_0002329101-mRNA-1"/>
    <property type="gene ID" value="GPUH_0002329101"/>
</dbReference>
<accession>A0A183EQM0</accession>
<evidence type="ECO:0000256" key="2">
    <source>
        <dbReference type="PROSITE-ProRule" id="PRU00069"/>
    </source>
</evidence>
<dbReference type="OrthoDB" id="10007451at2759"/>
<gene>
    <name evidence="4" type="ORF">GPUH_LOCUS23260</name>
</gene>
<reference evidence="4 5" key="2">
    <citation type="submission" date="2018-11" db="EMBL/GenBank/DDBJ databases">
        <authorList>
            <consortium name="Pathogen Informatics"/>
        </authorList>
    </citation>
    <scope>NUCLEOTIDE SEQUENCE [LARGE SCALE GENOMIC DNA]</scope>
</reference>
<dbReference type="EMBL" id="UYRT01097299">
    <property type="protein sequence ID" value="VDN41218.1"/>
    <property type="molecule type" value="Genomic_DNA"/>
</dbReference>
<dbReference type="Gene3D" id="2.40.240.130">
    <property type="match status" value="1"/>
</dbReference>
<dbReference type="SUPFAM" id="SSF54236">
    <property type="entry name" value="Ubiquitin-like"/>
    <property type="match status" value="1"/>
</dbReference>
<keyword evidence="1 2" id="KW-0879">Wnt signaling pathway</keyword>
<dbReference type="InterPro" id="IPR001158">
    <property type="entry name" value="DIX"/>
</dbReference>
<proteinExistence type="predicted"/>
<sequence length="168" mass="19277">MADIVIQTALVSAAPSRRTSSIERRSLRRLDIWRSCSEVSTSSFCYRSFPPEHNQPPSFVDSLNSNSFQRPRHQQLTVSYKEENAEAPFVAKLEMRDITFREFRRCFGISSRSTKSDIQCTAFRFLFKSDCEDGSAPYQWTIIDDDCAVLPVFEGKITAECRSYSESD</sequence>
<dbReference type="AlphaFoldDB" id="A0A183EQM0"/>
<dbReference type="InterPro" id="IPR038207">
    <property type="entry name" value="DIX_dom_sf"/>
</dbReference>
<name>A0A183EQM0_9BILA</name>
<evidence type="ECO:0000313" key="6">
    <source>
        <dbReference type="WBParaSite" id="GPUH_0002329101-mRNA-1"/>
    </source>
</evidence>
<reference evidence="6" key="1">
    <citation type="submission" date="2016-06" db="UniProtKB">
        <authorList>
            <consortium name="WormBaseParasite"/>
        </authorList>
    </citation>
    <scope>IDENTIFICATION</scope>
</reference>
<dbReference type="PROSITE" id="PS50841">
    <property type="entry name" value="DIX"/>
    <property type="match status" value="1"/>
</dbReference>
<dbReference type="Pfam" id="PF00778">
    <property type="entry name" value="DIX"/>
    <property type="match status" value="1"/>
</dbReference>